<dbReference type="Proteomes" id="UP000011715">
    <property type="component" value="Unassembled WGS sequence"/>
</dbReference>
<feature type="compositionally biased region" description="Basic and acidic residues" evidence="1">
    <location>
        <begin position="95"/>
        <end position="110"/>
    </location>
</feature>
<sequence>MARQAVARTAAAAATATAAAQRTKVKRFIWAGSFAAITIVGTIYGAGLKSQQEYKSEVEKYVHASVEEQIAILERRKQALVSQKAPLEEKLAALRGRMAEKNREKSEEGRLPAAASASAGKRPEPPPATTVAGDPTNANADSSTRGRGWWSFR</sequence>
<name>A0A0C4ECF9_MAGP6</name>
<gene>
    <name evidence="3" type="ORF">MAPG_10383</name>
</gene>
<accession>A0A0C4ECF9</accession>
<reference evidence="4" key="5">
    <citation type="submission" date="2015-06" db="UniProtKB">
        <authorList>
            <consortium name="EnsemblFungi"/>
        </authorList>
    </citation>
    <scope>IDENTIFICATION</scope>
    <source>
        <strain evidence="4">ATCC 64411</strain>
    </source>
</reference>
<dbReference type="VEuPathDB" id="FungiDB:MAPG_10383"/>
<evidence type="ECO:0000313" key="4">
    <source>
        <dbReference type="EnsemblFungi" id="MAPG_10383T0"/>
    </source>
</evidence>
<evidence type="ECO:0000313" key="3">
    <source>
        <dbReference type="EMBL" id="KLU90530.1"/>
    </source>
</evidence>
<keyword evidence="5" id="KW-1185">Reference proteome</keyword>
<dbReference type="AlphaFoldDB" id="A0A0C4ECF9"/>
<keyword evidence="2" id="KW-0812">Transmembrane</keyword>
<reference evidence="4" key="4">
    <citation type="journal article" date="2015" name="G3 (Bethesda)">
        <title>Genome sequences of three phytopathogenic species of the Magnaporthaceae family of fungi.</title>
        <authorList>
            <person name="Okagaki L.H."/>
            <person name="Nunes C.C."/>
            <person name="Sailsbery J."/>
            <person name="Clay B."/>
            <person name="Brown D."/>
            <person name="John T."/>
            <person name="Oh Y."/>
            <person name="Young N."/>
            <person name="Fitzgerald M."/>
            <person name="Haas B.J."/>
            <person name="Zeng Q."/>
            <person name="Young S."/>
            <person name="Adiconis X."/>
            <person name="Fan L."/>
            <person name="Levin J.Z."/>
            <person name="Mitchell T.K."/>
            <person name="Okubara P.A."/>
            <person name="Farman M.L."/>
            <person name="Kohn L.M."/>
            <person name="Birren B."/>
            <person name="Ma L.-J."/>
            <person name="Dean R.A."/>
        </authorList>
    </citation>
    <scope>NUCLEOTIDE SEQUENCE</scope>
    <source>
        <strain evidence="4">ATCC 64411 / 73-15</strain>
    </source>
</reference>
<dbReference type="OrthoDB" id="5428081at2759"/>
<dbReference type="EMBL" id="GL876975">
    <property type="protein sequence ID" value="KLU90530.1"/>
    <property type="molecule type" value="Genomic_DNA"/>
</dbReference>
<evidence type="ECO:0000256" key="2">
    <source>
        <dbReference type="SAM" id="Phobius"/>
    </source>
</evidence>
<evidence type="ECO:0000313" key="5">
    <source>
        <dbReference type="Proteomes" id="UP000011715"/>
    </source>
</evidence>
<feature type="transmembrane region" description="Helical" evidence="2">
    <location>
        <begin position="28"/>
        <end position="47"/>
    </location>
</feature>
<reference evidence="5" key="1">
    <citation type="submission" date="2010-05" db="EMBL/GenBank/DDBJ databases">
        <title>The genome sequence of Magnaporthe poae strain ATCC 64411.</title>
        <authorList>
            <person name="Ma L.-J."/>
            <person name="Dead R."/>
            <person name="Young S."/>
            <person name="Zeng Q."/>
            <person name="Koehrsen M."/>
            <person name="Alvarado L."/>
            <person name="Berlin A."/>
            <person name="Chapman S.B."/>
            <person name="Chen Z."/>
            <person name="Freedman E."/>
            <person name="Gellesch M."/>
            <person name="Goldberg J."/>
            <person name="Griggs A."/>
            <person name="Gujja S."/>
            <person name="Heilman E.R."/>
            <person name="Heiman D."/>
            <person name="Hepburn T."/>
            <person name="Howarth C."/>
            <person name="Jen D."/>
            <person name="Larson L."/>
            <person name="Mehta T."/>
            <person name="Neiman D."/>
            <person name="Pearson M."/>
            <person name="Roberts A."/>
            <person name="Saif S."/>
            <person name="Shea T."/>
            <person name="Shenoy N."/>
            <person name="Sisk P."/>
            <person name="Stolte C."/>
            <person name="Sykes S."/>
            <person name="Walk T."/>
            <person name="White J."/>
            <person name="Yandava C."/>
            <person name="Haas B."/>
            <person name="Nusbaum C."/>
            <person name="Birren B."/>
        </authorList>
    </citation>
    <scope>NUCLEOTIDE SEQUENCE [LARGE SCALE GENOMIC DNA]</scope>
    <source>
        <strain evidence="5">ATCC 64411 / 73-15</strain>
    </source>
</reference>
<evidence type="ECO:0000256" key="1">
    <source>
        <dbReference type="SAM" id="MobiDB-lite"/>
    </source>
</evidence>
<reference evidence="3" key="2">
    <citation type="submission" date="2010-05" db="EMBL/GenBank/DDBJ databases">
        <title>The Genome Sequence of Magnaporthe poae strain ATCC 64411.</title>
        <authorList>
            <consortium name="The Broad Institute Genome Sequencing Platform"/>
            <consortium name="Broad Institute Genome Sequencing Center for Infectious Disease"/>
            <person name="Ma L.-J."/>
            <person name="Dead R."/>
            <person name="Young S."/>
            <person name="Zeng Q."/>
            <person name="Koehrsen M."/>
            <person name="Alvarado L."/>
            <person name="Berlin A."/>
            <person name="Chapman S.B."/>
            <person name="Chen Z."/>
            <person name="Freedman E."/>
            <person name="Gellesch M."/>
            <person name="Goldberg J."/>
            <person name="Griggs A."/>
            <person name="Gujja S."/>
            <person name="Heilman E.R."/>
            <person name="Heiman D."/>
            <person name="Hepburn T."/>
            <person name="Howarth C."/>
            <person name="Jen D."/>
            <person name="Larson L."/>
            <person name="Mehta T."/>
            <person name="Neiman D."/>
            <person name="Pearson M."/>
            <person name="Roberts A."/>
            <person name="Saif S."/>
            <person name="Shea T."/>
            <person name="Shenoy N."/>
            <person name="Sisk P."/>
            <person name="Stolte C."/>
            <person name="Sykes S."/>
            <person name="Walk T."/>
            <person name="White J."/>
            <person name="Yandava C."/>
            <person name="Haas B."/>
            <person name="Nusbaum C."/>
            <person name="Birren B."/>
        </authorList>
    </citation>
    <scope>NUCLEOTIDE SEQUENCE</scope>
    <source>
        <strain evidence="3">ATCC 64411</strain>
    </source>
</reference>
<keyword evidence="2" id="KW-1133">Transmembrane helix</keyword>
<proteinExistence type="predicted"/>
<dbReference type="EMBL" id="ADBL01002323">
    <property type="status" value="NOT_ANNOTATED_CDS"/>
    <property type="molecule type" value="Genomic_DNA"/>
</dbReference>
<dbReference type="EnsemblFungi" id="MAPG_10383T0">
    <property type="protein sequence ID" value="MAPG_10383T0"/>
    <property type="gene ID" value="MAPG_10383"/>
</dbReference>
<feature type="compositionally biased region" description="Polar residues" evidence="1">
    <location>
        <begin position="136"/>
        <end position="145"/>
    </location>
</feature>
<reference evidence="3" key="3">
    <citation type="submission" date="2011-03" db="EMBL/GenBank/DDBJ databases">
        <title>Annotation of Magnaporthe poae ATCC 64411.</title>
        <authorList>
            <person name="Ma L.-J."/>
            <person name="Dead R."/>
            <person name="Young S.K."/>
            <person name="Zeng Q."/>
            <person name="Gargeya S."/>
            <person name="Fitzgerald M."/>
            <person name="Haas B."/>
            <person name="Abouelleil A."/>
            <person name="Alvarado L."/>
            <person name="Arachchi H.M."/>
            <person name="Berlin A."/>
            <person name="Brown A."/>
            <person name="Chapman S.B."/>
            <person name="Chen Z."/>
            <person name="Dunbar C."/>
            <person name="Freedman E."/>
            <person name="Gearin G."/>
            <person name="Gellesch M."/>
            <person name="Goldberg J."/>
            <person name="Griggs A."/>
            <person name="Gujja S."/>
            <person name="Heiman D."/>
            <person name="Howarth C."/>
            <person name="Larson L."/>
            <person name="Lui A."/>
            <person name="MacDonald P.J.P."/>
            <person name="Mehta T."/>
            <person name="Montmayeur A."/>
            <person name="Murphy C."/>
            <person name="Neiman D."/>
            <person name="Pearson M."/>
            <person name="Priest M."/>
            <person name="Roberts A."/>
            <person name="Saif S."/>
            <person name="Shea T."/>
            <person name="Shenoy N."/>
            <person name="Sisk P."/>
            <person name="Stolte C."/>
            <person name="Sykes S."/>
            <person name="Yandava C."/>
            <person name="Wortman J."/>
            <person name="Nusbaum C."/>
            <person name="Birren B."/>
        </authorList>
    </citation>
    <scope>NUCLEOTIDE SEQUENCE</scope>
    <source>
        <strain evidence="3">ATCC 64411</strain>
    </source>
</reference>
<dbReference type="eggNOG" id="ENOG502SWZV">
    <property type="taxonomic scope" value="Eukaryota"/>
</dbReference>
<protein>
    <submittedName>
        <fullName evidence="3 4">Uncharacterized protein</fullName>
    </submittedName>
</protein>
<organism evidence="4 5">
    <name type="scientific">Magnaporthiopsis poae (strain ATCC 64411 / 73-15)</name>
    <name type="common">Kentucky bluegrass fungus</name>
    <name type="synonym">Magnaporthe poae</name>
    <dbReference type="NCBI Taxonomy" id="644358"/>
    <lineage>
        <taxon>Eukaryota</taxon>
        <taxon>Fungi</taxon>
        <taxon>Dikarya</taxon>
        <taxon>Ascomycota</taxon>
        <taxon>Pezizomycotina</taxon>
        <taxon>Sordariomycetes</taxon>
        <taxon>Sordariomycetidae</taxon>
        <taxon>Magnaporthales</taxon>
        <taxon>Magnaporthaceae</taxon>
        <taxon>Magnaporthiopsis</taxon>
    </lineage>
</organism>
<feature type="region of interest" description="Disordered" evidence="1">
    <location>
        <begin position="95"/>
        <end position="153"/>
    </location>
</feature>
<keyword evidence="2" id="KW-0472">Membrane</keyword>